<evidence type="ECO:0000313" key="3">
    <source>
        <dbReference type="Proteomes" id="UP000735302"/>
    </source>
</evidence>
<evidence type="ECO:0000256" key="1">
    <source>
        <dbReference type="SAM" id="Phobius"/>
    </source>
</evidence>
<proteinExistence type="predicted"/>
<sequence length="188" mass="21879">MASCKVYIVVICVLLCIAISILDGCPRRRRTRTCKFGKTVYRDRAHRRSMNPKCSVYECDNTEWRFLYTVCMWNDLCYDEHRLLTIKGVAMECQAVSNTKSEWKKFYTGPKPTGIVADILKSWNITGSQIAENRWSRLVCSSSRWRHRESIMGVKGEEKRNYHGSDVCRNRESIMGMKGAETENLSWE</sequence>
<reference evidence="2 3" key="1">
    <citation type="journal article" date="2021" name="Elife">
        <title>Chloroplast acquisition without the gene transfer in kleptoplastic sea slugs, Plakobranchus ocellatus.</title>
        <authorList>
            <person name="Maeda T."/>
            <person name="Takahashi S."/>
            <person name="Yoshida T."/>
            <person name="Shimamura S."/>
            <person name="Takaki Y."/>
            <person name="Nagai Y."/>
            <person name="Toyoda A."/>
            <person name="Suzuki Y."/>
            <person name="Arimoto A."/>
            <person name="Ishii H."/>
            <person name="Satoh N."/>
            <person name="Nishiyama T."/>
            <person name="Hasebe M."/>
            <person name="Maruyama T."/>
            <person name="Minagawa J."/>
            <person name="Obokata J."/>
            <person name="Shigenobu S."/>
        </authorList>
    </citation>
    <scope>NUCLEOTIDE SEQUENCE [LARGE SCALE GENOMIC DNA]</scope>
</reference>
<protein>
    <submittedName>
        <fullName evidence="2">Uncharacterized protein</fullName>
    </submittedName>
</protein>
<feature type="transmembrane region" description="Helical" evidence="1">
    <location>
        <begin position="6"/>
        <end position="25"/>
    </location>
</feature>
<comment type="caution">
    <text evidence="2">The sequence shown here is derived from an EMBL/GenBank/DDBJ whole genome shotgun (WGS) entry which is preliminary data.</text>
</comment>
<keyword evidence="3" id="KW-1185">Reference proteome</keyword>
<keyword evidence="1" id="KW-0472">Membrane</keyword>
<dbReference type="AlphaFoldDB" id="A0AAV4DJI2"/>
<evidence type="ECO:0000313" key="2">
    <source>
        <dbReference type="EMBL" id="GFO44135.1"/>
    </source>
</evidence>
<gene>
    <name evidence="2" type="ORF">PoB_007064000</name>
</gene>
<name>A0AAV4DJI2_9GAST</name>
<dbReference type="EMBL" id="BLXT01007928">
    <property type="protein sequence ID" value="GFO44135.1"/>
    <property type="molecule type" value="Genomic_DNA"/>
</dbReference>
<organism evidence="2 3">
    <name type="scientific">Plakobranchus ocellatus</name>
    <dbReference type="NCBI Taxonomy" id="259542"/>
    <lineage>
        <taxon>Eukaryota</taxon>
        <taxon>Metazoa</taxon>
        <taxon>Spiralia</taxon>
        <taxon>Lophotrochozoa</taxon>
        <taxon>Mollusca</taxon>
        <taxon>Gastropoda</taxon>
        <taxon>Heterobranchia</taxon>
        <taxon>Euthyneura</taxon>
        <taxon>Panpulmonata</taxon>
        <taxon>Sacoglossa</taxon>
        <taxon>Placobranchoidea</taxon>
        <taxon>Plakobranchidae</taxon>
        <taxon>Plakobranchus</taxon>
    </lineage>
</organism>
<dbReference type="Proteomes" id="UP000735302">
    <property type="component" value="Unassembled WGS sequence"/>
</dbReference>
<keyword evidence="1" id="KW-1133">Transmembrane helix</keyword>
<accession>A0AAV4DJI2</accession>
<keyword evidence="1" id="KW-0812">Transmembrane</keyword>